<accession>A0ACA9SNA9</accession>
<sequence length="78" mass="9378">MTERVKQFLKTYFLSSDIDKKNRFTASTMLEELQKKVETGELEADEIPKIKTVENWITRYNQEHRKELAIKELYIPIE</sequence>
<dbReference type="Proteomes" id="UP000789920">
    <property type="component" value="Unassembled WGS sequence"/>
</dbReference>
<reference evidence="1" key="1">
    <citation type="submission" date="2021-06" db="EMBL/GenBank/DDBJ databases">
        <authorList>
            <person name="Kallberg Y."/>
            <person name="Tangrot J."/>
            <person name="Rosling A."/>
        </authorList>
    </citation>
    <scope>NUCLEOTIDE SEQUENCE</scope>
    <source>
        <strain evidence="1">MA461A</strain>
    </source>
</reference>
<dbReference type="EMBL" id="CAJVQC010136804">
    <property type="protein sequence ID" value="CAG8843068.1"/>
    <property type="molecule type" value="Genomic_DNA"/>
</dbReference>
<name>A0ACA9SNA9_9GLOM</name>
<evidence type="ECO:0000313" key="1">
    <source>
        <dbReference type="EMBL" id="CAG8843068.1"/>
    </source>
</evidence>
<protein>
    <submittedName>
        <fullName evidence="1">29897_t:CDS:1</fullName>
    </submittedName>
</protein>
<comment type="caution">
    <text evidence="1">The sequence shown here is derived from an EMBL/GenBank/DDBJ whole genome shotgun (WGS) entry which is preliminary data.</text>
</comment>
<evidence type="ECO:0000313" key="2">
    <source>
        <dbReference type="Proteomes" id="UP000789920"/>
    </source>
</evidence>
<gene>
    <name evidence="1" type="ORF">RPERSI_LOCUS32596</name>
</gene>
<organism evidence="1 2">
    <name type="scientific">Racocetra persica</name>
    <dbReference type="NCBI Taxonomy" id="160502"/>
    <lineage>
        <taxon>Eukaryota</taxon>
        <taxon>Fungi</taxon>
        <taxon>Fungi incertae sedis</taxon>
        <taxon>Mucoromycota</taxon>
        <taxon>Glomeromycotina</taxon>
        <taxon>Glomeromycetes</taxon>
        <taxon>Diversisporales</taxon>
        <taxon>Gigasporaceae</taxon>
        <taxon>Racocetra</taxon>
    </lineage>
</organism>
<proteinExistence type="predicted"/>
<keyword evidence="2" id="KW-1185">Reference proteome</keyword>
<feature type="non-terminal residue" evidence="1">
    <location>
        <position position="78"/>
    </location>
</feature>